<sequence length="88" mass="9839">MLALGLLVLGSACTQDKVLQQPKSYGNVNNKPQRRANDKSSFRKQPRTVGFGVDVNARNPYKFRTVKSPKAYRYTKPVTAKPERSAAQ</sequence>
<dbReference type="EMBL" id="CP032317">
    <property type="protein sequence ID" value="AYA36939.1"/>
    <property type="molecule type" value="Genomic_DNA"/>
</dbReference>
<evidence type="ECO:0000313" key="2">
    <source>
        <dbReference type="EMBL" id="AYA36939.1"/>
    </source>
</evidence>
<name>A0A3B7R728_9BACT</name>
<accession>A0A3B7R728</accession>
<keyword evidence="3" id="KW-1185">Reference proteome</keyword>
<evidence type="ECO:0000313" key="3">
    <source>
        <dbReference type="Proteomes" id="UP000262802"/>
    </source>
</evidence>
<evidence type="ECO:0000256" key="1">
    <source>
        <dbReference type="SAM" id="MobiDB-lite"/>
    </source>
</evidence>
<proteinExistence type="predicted"/>
<dbReference type="Proteomes" id="UP000262802">
    <property type="component" value="Chromosome"/>
</dbReference>
<reference evidence="2 3" key="1">
    <citation type="submission" date="2018-09" db="EMBL/GenBank/DDBJ databases">
        <title>Hymenobacter medium sp. nov., isolated from R2A medium.</title>
        <authorList>
            <person name="Yingchao G."/>
        </authorList>
    </citation>
    <scope>NUCLEOTIDE SEQUENCE [LARGE SCALE GENOMIC DNA]</scope>
    <source>
        <strain evidence="3">sh-6</strain>
    </source>
</reference>
<protein>
    <submittedName>
        <fullName evidence="2">Uncharacterized protein</fullName>
    </submittedName>
</protein>
<gene>
    <name evidence="2" type="ORF">D3Y59_07635</name>
</gene>
<feature type="region of interest" description="Disordered" evidence="1">
    <location>
        <begin position="22"/>
        <end position="54"/>
    </location>
</feature>
<organism evidence="2 3">
    <name type="scientific">Hymenobacter oligotrophus</name>
    <dbReference type="NCBI Taxonomy" id="2319843"/>
    <lineage>
        <taxon>Bacteria</taxon>
        <taxon>Pseudomonadati</taxon>
        <taxon>Bacteroidota</taxon>
        <taxon>Cytophagia</taxon>
        <taxon>Cytophagales</taxon>
        <taxon>Hymenobacteraceae</taxon>
        <taxon>Hymenobacter</taxon>
    </lineage>
</organism>
<feature type="compositionally biased region" description="Polar residues" evidence="1">
    <location>
        <begin position="22"/>
        <end position="31"/>
    </location>
</feature>
<dbReference type="KEGG" id="hyh:D3Y59_07635"/>
<dbReference type="OrthoDB" id="886695at2"/>
<dbReference type="AlphaFoldDB" id="A0A3B7R728"/>